<comment type="caution">
    <text evidence="1">The sequence shown here is derived from an EMBL/GenBank/DDBJ whole genome shotgun (WGS) entry which is preliminary data.</text>
</comment>
<proteinExistence type="predicted"/>
<dbReference type="PANTHER" id="PTHR37445">
    <property type="entry name" value="PROTEIN CBG24663"/>
    <property type="match status" value="1"/>
</dbReference>
<dbReference type="EMBL" id="JABSTR010000010">
    <property type="protein sequence ID" value="KAH9379789.1"/>
    <property type="molecule type" value="Genomic_DNA"/>
</dbReference>
<evidence type="ECO:0000313" key="1">
    <source>
        <dbReference type="EMBL" id="KAH9379789.1"/>
    </source>
</evidence>
<dbReference type="PANTHER" id="PTHR37445:SF3">
    <property type="entry name" value="ZINC FINGER PHD-TYPE DOMAIN-CONTAINING PROTEIN"/>
    <property type="match status" value="1"/>
</dbReference>
<keyword evidence="2" id="KW-1185">Reference proteome</keyword>
<sequence>MDINERLLAVEEKMAASEGCLTPDISGSVAEAVRCETDSITRRLDEFEDRSRRENLIFYGLPDSQTQSWVESENKIHEVLSILETPLYEGAIERAHRLGKFDHNKTRPIIVKFSSFKIKDLVFSSRSTLKPSKVNITEDFCVATRKLRKKLTEFGLASGLPFSIRYNKVYINKKCYMYEQSSDSVCEIDVHKDDAHVHDATTAERTATHRTPQS</sequence>
<dbReference type="VEuPathDB" id="VectorBase:HLOH_053162"/>
<organism evidence="1 2">
    <name type="scientific">Haemaphysalis longicornis</name>
    <name type="common">Bush tick</name>
    <dbReference type="NCBI Taxonomy" id="44386"/>
    <lineage>
        <taxon>Eukaryota</taxon>
        <taxon>Metazoa</taxon>
        <taxon>Ecdysozoa</taxon>
        <taxon>Arthropoda</taxon>
        <taxon>Chelicerata</taxon>
        <taxon>Arachnida</taxon>
        <taxon>Acari</taxon>
        <taxon>Parasitiformes</taxon>
        <taxon>Ixodida</taxon>
        <taxon>Ixodoidea</taxon>
        <taxon>Ixodidae</taxon>
        <taxon>Haemaphysalinae</taxon>
        <taxon>Haemaphysalis</taxon>
    </lineage>
</organism>
<dbReference type="OrthoDB" id="6514226at2759"/>
<dbReference type="Gene3D" id="3.30.70.1820">
    <property type="entry name" value="L1 transposable element, RRM domain"/>
    <property type="match status" value="1"/>
</dbReference>
<dbReference type="Proteomes" id="UP000821853">
    <property type="component" value="Chromosome 8"/>
</dbReference>
<protein>
    <submittedName>
        <fullName evidence="1">Uncharacterized protein</fullName>
    </submittedName>
</protein>
<gene>
    <name evidence="1" type="ORF">HPB48_007290</name>
</gene>
<evidence type="ECO:0000313" key="2">
    <source>
        <dbReference type="Proteomes" id="UP000821853"/>
    </source>
</evidence>
<name>A0A9J6GWD3_HAELO</name>
<dbReference type="AlphaFoldDB" id="A0A9J6GWD3"/>
<accession>A0A9J6GWD3</accession>
<reference evidence="1 2" key="1">
    <citation type="journal article" date="2020" name="Cell">
        <title>Large-Scale Comparative Analyses of Tick Genomes Elucidate Their Genetic Diversity and Vector Capacities.</title>
        <authorList>
            <consortium name="Tick Genome and Microbiome Consortium (TIGMIC)"/>
            <person name="Jia N."/>
            <person name="Wang J."/>
            <person name="Shi W."/>
            <person name="Du L."/>
            <person name="Sun Y."/>
            <person name="Zhan W."/>
            <person name="Jiang J.F."/>
            <person name="Wang Q."/>
            <person name="Zhang B."/>
            <person name="Ji P."/>
            <person name="Bell-Sakyi L."/>
            <person name="Cui X.M."/>
            <person name="Yuan T.T."/>
            <person name="Jiang B.G."/>
            <person name="Yang W.F."/>
            <person name="Lam T.T."/>
            <person name="Chang Q.C."/>
            <person name="Ding S.J."/>
            <person name="Wang X.J."/>
            <person name="Zhu J.G."/>
            <person name="Ruan X.D."/>
            <person name="Zhao L."/>
            <person name="Wei J.T."/>
            <person name="Ye R.Z."/>
            <person name="Que T.C."/>
            <person name="Du C.H."/>
            <person name="Zhou Y.H."/>
            <person name="Cheng J.X."/>
            <person name="Dai P.F."/>
            <person name="Guo W.B."/>
            <person name="Han X.H."/>
            <person name="Huang E.J."/>
            <person name="Li L.F."/>
            <person name="Wei W."/>
            <person name="Gao Y.C."/>
            <person name="Liu J.Z."/>
            <person name="Shao H.Z."/>
            <person name="Wang X."/>
            <person name="Wang C.C."/>
            <person name="Yang T.C."/>
            <person name="Huo Q.B."/>
            <person name="Li W."/>
            <person name="Chen H.Y."/>
            <person name="Chen S.E."/>
            <person name="Zhou L.G."/>
            <person name="Ni X.B."/>
            <person name="Tian J.H."/>
            <person name="Sheng Y."/>
            <person name="Liu T."/>
            <person name="Pan Y.S."/>
            <person name="Xia L.Y."/>
            <person name="Li J."/>
            <person name="Zhao F."/>
            <person name="Cao W.C."/>
        </authorList>
    </citation>
    <scope>NUCLEOTIDE SEQUENCE [LARGE SCALE GENOMIC DNA]</scope>
    <source>
        <strain evidence="1">HaeL-2018</strain>
    </source>
</reference>